<evidence type="ECO:0000256" key="5">
    <source>
        <dbReference type="ARBA" id="ARBA00022989"/>
    </source>
</evidence>
<comment type="similarity">
    <text evidence="2">Belongs to the MmpS family.</text>
</comment>
<comment type="subcellular location">
    <subcellularLocation>
        <location evidence="1">Cell membrane</location>
    </subcellularLocation>
</comment>
<organism evidence="7 8">
    <name type="scientific">Mycolicibacterium chitae</name>
    <name type="common">Mycobacterium chitae</name>
    <dbReference type="NCBI Taxonomy" id="1792"/>
    <lineage>
        <taxon>Bacteria</taxon>
        <taxon>Bacillati</taxon>
        <taxon>Actinomycetota</taxon>
        <taxon>Actinomycetes</taxon>
        <taxon>Mycobacteriales</taxon>
        <taxon>Mycobacteriaceae</taxon>
        <taxon>Mycolicibacterium</taxon>
    </lineage>
</organism>
<dbReference type="Pfam" id="PF05423">
    <property type="entry name" value="Mycobact_memb"/>
    <property type="match status" value="1"/>
</dbReference>
<evidence type="ECO:0000256" key="6">
    <source>
        <dbReference type="ARBA" id="ARBA00023136"/>
    </source>
</evidence>
<evidence type="ECO:0000256" key="3">
    <source>
        <dbReference type="ARBA" id="ARBA00022475"/>
    </source>
</evidence>
<keyword evidence="4" id="KW-0812">Transmembrane</keyword>
<evidence type="ECO:0000313" key="8">
    <source>
        <dbReference type="Proteomes" id="UP000282551"/>
    </source>
</evidence>
<keyword evidence="6" id="KW-0472">Membrane</keyword>
<dbReference type="Gene3D" id="2.60.40.2880">
    <property type="entry name" value="MmpS1-5, C-terminal soluble domain"/>
    <property type="match status" value="1"/>
</dbReference>
<sequence length="142" mass="15524">MRLLKRLWIPLLALVVFSAGGFAVSRLHGIFGSEQRPTYGTSEQAQTEAFNPKRLTYEVFGSPGSVANISYFDADTDPQFVEDVSLPWTLEFEVNQTTTIGSIMAQGDGSTIGCRIIVDDEVQEEKVANQVNAFTSCLVQAA</sequence>
<reference evidence="7 8" key="1">
    <citation type="submission" date="2018-12" db="EMBL/GenBank/DDBJ databases">
        <authorList>
            <consortium name="Pathogen Informatics"/>
        </authorList>
    </citation>
    <scope>NUCLEOTIDE SEQUENCE [LARGE SCALE GENOMIC DNA]</scope>
    <source>
        <strain evidence="7 8">NCTC10485</strain>
    </source>
</reference>
<evidence type="ECO:0000256" key="2">
    <source>
        <dbReference type="ARBA" id="ARBA00007531"/>
    </source>
</evidence>
<accession>A0A448IE99</accession>
<keyword evidence="8" id="KW-1185">Reference proteome</keyword>
<keyword evidence="3" id="KW-1003">Cell membrane</keyword>
<evidence type="ECO:0000313" key="7">
    <source>
        <dbReference type="EMBL" id="VEG50617.1"/>
    </source>
</evidence>
<evidence type="ECO:0000256" key="1">
    <source>
        <dbReference type="ARBA" id="ARBA00004236"/>
    </source>
</evidence>
<protein>
    <submittedName>
        <fullName evidence="7">Mycobacterium membrane protein</fullName>
    </submittedName>
</protein>
<dbReference type="InterPro" id="IPR038468">
    <property type="entry name" value="MmpS_C"/>
</dbReference>
<gene>
    <name evidence="7" type="ORF">NCTC10485_04935</name>
</gene>
<dbReference type="Proteomes" id="UP000282551">
    <property type="component" value="Chromosome"/>
</dbReference>
<proteinExistence type="inferred from homology"/>
<dbReference type="GO" id="GO:0005886">
    <property type="term" value="C:plasma membrane"/>
    <property type="evidence" value="ECO:0007669"/>
    <property type="project" value="UniProtKB-SubCell"/>
</dbReference>
<evidence type="ECO:0000256" key="4">
    <source>
        <dbReference type="ARBA" id="ARBA00022692"/>
    </source>
</evidence>
<dbReference type="InterPro" id="IPR008693">
    <property type="entry name" value="MmpS"/>
</dbReference>
<dbReference type="AlphaFoldDB" id="A0A448IE99"/>
<dbReference type="EMBL" id="LR134355">
    <property type="protein sequence ID" value="VEG50617.1"/>
    <property type="molecule type" value="Genomic_DNA"/>
</dbReference>
<keyword evidence="5" id="KW-1133">Transmembrane helix</keyword>
<name>A0A448IE99_MYCCI</name>